<dbReference type="EMBL" id="JASBWS010000002">
    <property type="protein sequence ID" value="KAJ9117166.1"/>
    <property type="molecule type" value="Genomic_DNA"/>
</dbReference>
<dbReference type="Proteomes" id="UP001230649">
    <property type="component" value="Unassembled WGS sequence"/>
</dbReference>
<comment type="caution">
    <text evidence="1">The sequence shown here is derived from an EMBL/GenBank/DDBJ whole genome shotgun (WGS) entry which is preliminary data.</text>
</comment>
<name>A0ACC2X180_9TREE</name>
<sequence length="218" mass="23877">MSRFNPYEENGGSILAIAGSDFSVIAGDTRTSCAVLAVNGFAADGKNFVKKVKQRLERRMFPFYVYNILSGIEEDGTGAVYSFDPVGSYEREACRGAGAAQSLLQPFLDNQIYNKNQTPAPGAEPFVPGRLPLSNVLSLVVDAFTSATERHIEVGDGLEMYVVMAQGRSADDLTSAEAQQSKEWPSDLTVEEVESVADEEDEDKAFKVFCLRRPLKRD</sequence>
<gene>
    <name evidence="1" type="ORF">QFC20_000309</name>
</gene>
<evidence type="ECO:0000313" key="1">
    <source>
        <dbReference type="EMBL" id="KAJ9117166.1"/>
    </source>
</evidence>
<organism evidence="1 2">
    <name type="scientific">Naganishia adeliensis</name>
    <dbReference type="NCBI Taxonomy" id="92952"/>
    <lineage>
        <taxon>Eukaryota</taxon>
        <taxon>Fungi</taxon>
        <taxon>Dikarya</taxon>
        <taxon>Basidiomycota</taxon>
        <taxon>Agaricomycotina</taxon>
        <taxon>Tremellomycetes</taxon>
        <taxon>Filobasidiales</taxon>
        <taxon>Filobasidiaceae</taxon>
        <taxon>Naganishia</taxon>
    </lineage>
</organism>
<proteinExistence type="predicted"/>
<reference evidence="1" key="1">
    <citation type="submission" date="2023-04" db="EMBL/GenBank/DDBJ databases">
        <title>Draft Genome sequencing of Naganishia species isolated from polar environments using Oxford Nanopore Technology.</title>
        <authorList>
            <person name="Leo P."/>
            <person name="Venkateswaran K."/>
        </authorList>
    </citation>
    <scope>NUCLEOTIDE SEQUENCE</scope>
    <source>
        <strain evidence="1">MNA-CCFEE 5262</strain>
    </source>
</reference>
<keyword evidence="2" id="KW-1185">Reference proteome</keyword>
<accession>A0ACC2X180</accession>
<evidence type="ECO:0000313" key="2">
    <source>
        <dbReference type="Proteomes" id="UP001230649"/>
    </source>
</evidence>
<protein>
    <submittedName>
        <fullName evidence="1">Uncharacterized protein</fullName>
    </submittedName>
</protein>